<dbReference type="Proteomes" id="UP001589607">
    <property type="component" value="Unassembled WGS sequence"/>
</dbReference>
<organism evidence="2 3">
    <name type="scientific">Flavobacterium jumunjinense</name>
    <dbReference type="NCBI Taxonomy" id="998845"/>
    <lineage>
        <taxon>Bacteria</taxon>
        <taxon>Pseudomonadati</taxon>
        <taxon>Bacteroidota</taxon>
        <taxon>Flavobacteriia</taxon>
        <taxon>Flavobacteriales</taxon>
        <taxon>Flavobacteriaceae</taxon>
        <taxon>Flavobacterium</taxon>
    </lineage>
</organism>
<evidence type="ECO:0000256" key="1">
    <source>
        <dbReference type="SAM" id="Phobius"/>
    </source>
</evidence>
<feature type="transmembrane region" description="Helical" evidence="1">
    <location>
        <begin position="60"/>
        <end position="76"/>
    </location>
</feature>
<evidence type="ECO:0008006" key="4">
    <source>
        <dbReference type="Google" id="ProtNLM"/>
    </source>
</evidence>
<keyword evidence="1" id="KW-0812">Transmembrane</keyword>
<name>A0ABV5GLC2_9FLAO</name>
<comment type="caution">
    <text evidence="2">The sequence shown here is derived from an EMBL/GenBank/DDBJ whole genome shotgun (WGS) entry which is preliminary data.</text>
</comment>
<sequence>MSLQLIDNKLVVKGKKRLIVEYDEIDSVVLKTKKNSFIKYILLLYLFAFLIVFSPVYISGYIMIAYVVGLCYLLFYKMKIKKMHAVLCCKEERIKIALHKGDLDTVFQLIDLVRLNKFKKYTTS</sequence>
<accession>A0ABV5GLC2</accession>
<keyword evidence="1" id="KW-0472">Membrane</keyword>
<feature type="transmembrane region" description="Helical" evidence="1">
    <location>
        <begin position="37"/>
        <end position="54"/>
    </location>
</feature>
<protein>
    <recommendedName>
        <fullName evidence="4">QacE-like protein</fullName>
    </recommendedName>
</protein>
<dbReference type="RefSeq" id="WP_236457656.1">
    <property type="nucleotide sequence ID" value="NZ_CBCSGE010000013.1"/>
</dbReference>
<keyword evidence="1" id="KW-1133">Transmembrane helix</keyword>
<gene>
    <name evidence="2" type="ORF">ACFFVF_06095</name>
</gene>
<evidence type="ECO:0000313" key="3">
    <source>
        <dbReference type="Proteomes" id="UP001589607"/>
    </source>
</evidence>
<dbReference type="EMBL" id="JBHMEY010000013">
    <property type="protein sequence ID" value="MFB9096077.1"/>
    <property type="molecule type" value="Genomic_DNA"/>
</dbReference>
<reference evidence="2 3" key="1">
    <citation type="submission" date="2024-09" db="EMBL/GenBank/DDBJ databases">
        <authorList>
            <person name="Sun Q."/>
            <person name="Mori K."/>
        </authorList>
    </citation>
    <scope>NUCLEOTIDE SEQUENCE [LARGE SCALE GENOMIC DNA]</scope>
    <source>
        <strain evidence="2 3">CECT 7955</strain>
    </source>
</reference>
<keyword evidence="3" id="KW-1185">Reference proteome</keyword>
<evidence type="ECO:0000313" key="2">
    <source>
        <dbReference type="EMBL" id="MFB9096077.1"/>
    </source>
</evidence>
<proteinExistence type="predicted"/>